<dbReference type="EMBL" id="KB824420">
    <property type="protein sequence ID" value="ENY60843.1"/>
    <property type="molecule type" value="Genomic_DNA"/>
</dbReference>
<feature type="compositionally biased region" description="Basic residues" evidence="1">
    <location>
        <begin position="252"/>
        <end position="262"/>
    </location>
</feature>
<keyword evidence="2" id="KW-0808">Transferase</keyword>
<evidence type="ECO:0000313" key="3">
    <source>
        <dbReference type="Proteomes" id="UP000013105"/>
    </source>
</evidence>
<name>N9UVM6_ENTH1</name>
<feature type="compositionally biased region" description="Basic and acidic residues" evidence="1">
    <location>
        <begin position="241"/>
        <end position="251"/>
    </location>
</feature>
<organism evidence="2 3">
    <name type="scientific">Entamoeba histolytica HM-1:IMSS-A</name>
    <dbReference type="NCBI Taxonomy" id="885318"/>
    <lineage>
        <taxon>Eukaryota</taxon>
        <taxon>Amoebozoa</taxon>
        <taxon>Evosea</taxon>
        <taxon>Archamoebae</taxon>
        <taxon>Mastigamoebida</taxon>
        <taxon>Entamoebidae</taxon>
        <taxon>Entamoeba</taxon>
    </lineage>
</organism>
<feature type="compositionally biased region" description="Basic and acidic residues" evidence="1">
    <location>
        <begin position="147"/>
        <end position="168"/>
    </location>
</feature>
<feature type="region of interest" description="Disordered" evidence="1">
    <location>
        <begin position="1"/>
        <end position="307"/>
    </location>
</feature>
<evidence type="ECO:0000313" key="2">
    <source>
        <dbReference type="EMBL" id="ENY60843.1"/>
    </source>
</evidence>
<proteinExistence type="predicted"/>
<feature type="compositionally biased region" description="Basic and acidic residues" evidence="1">
    <location>
        <begin position="220"/>
        <end position="231"/>
    </location>
</feature>
<feature type="compositionally biased region" description="Basic residues" evidence="1">
    <location>
        <begin position="124"/>
        <end position="146"/>
    </location>
</feature>
<feature type="compositionally biased region" description="Polar residues" evidence="1">
    <location>
        <begin position="1"/>
        <end position="10"/>
    </location>
</feature>
<gene>
    <name evidence="2" type="ORF">EHI7A_184200</name>
</gene>
<protein>
    <submittedName>
        <fullName evidence="2">Serine/threonine protein kinase, putative</fullName>
    </submittedName>
</protein>
<sequence length="345" mass="38928">MSVVNSNGTTGRLRVNATVQSKQQEEEIINTPLSVQQKPTIPPIKSSKKGNEIDTDKNPTTGLTTTSKEDRKKSSEKKEIKTTTPQENTVKEEINDNILNDEEFNHVQCNEPIDDDYDGIEKNVKRKQLNPRKPLKGKKKLKKPKETHKISEEKVQDEVQKQEVKDSSQEVIENSLPKEDINESKEITDLPKDIIEELKELREKTKDDEVIETHANTEQTTKEITEPEPPPKRKQLGGKQKKVDEISDTPKRKALNPKKSSKLKNCISSGKKETTTNEKQPQSKVPVTKQLPSDEIGSPKSPRAHITNASVSTLPAGHQLLMDENEVKEVIPQIPTRITIDKPNL</sequence>
<dbReference type="AlphaFoldDB" id="N9UVM6"/>
<feature type="compositionally biased region" description="Basic and acidic residues" evidence="1">
    <location>
        <begin position="67"/>
        <end position="81"/>
    </location>
</feature>
<evidence type="ECO:0000256" key="1">
    <source>
        <dbReference type="SAM" id="MobiDB-lite"/>
    </source>
</evidence>
<keyword evidence="2" id="KW-0723">Serine/threonine-protein kinase</keyword>
<accession>N9UVM6</accession>
<feature type="compositionally biased region" description="Basic and acidic residues" evidence="1">
    <location>
        <begin position="176"/>
        <end position="212"/>
    </location>
</feature>
<dbReference type="GO" id="GO:0004674">
    <property type="term" value="F:protein serine/threonine kinase activity"/>
    <property type="evidence" value="ECO:0007669"/>
    <property type="project" value="UniProtKB-KW"/>
</dbReference>
<reference evidence="2 3" key="1">
    <citation type="submission" date="2013-04" db="EMBL/GenBank/DDBJ databases">
        <authorList>
            <person name="Hannick L."/>
            <person name="Zafar N."/>
            <person name="Lorenzi H."/>
            <person name="Ali I.A."/>
            <person name="Petri W.P."/>
            <person name="Caler E."/>
        </authorList>
    </citation>
    <scope>NUCLEOTIDE SEQUENCE [LARGE SCALE GENOMIC DNA]</scope>
    <source>
        <strain evidence="2 3">HM-1:IMSS-A</strain>
    </source>
</reference>
<dbReference type="Proteomes" id="UP000013105">
    <property type="component" value="Unassembled WGS sequence"/>
</dbReference>
<keyword evidence="2" id="KW-0418">Kinase</keyword>
<dbReference type="VEuPathDB" id="AmoebaDB:EHI7A_184200"/>